<evidence type="ECO:0000313" key="3">
    <source>
        <dbReference type="Proteomes" id="UP001432322"/>
    </source>
</evidence>
<name>A0AAV5VEN1_9BILA</name>
<comment type="caution">
    <text evidence="2">The sequence shown here is derived from an EMBL/GenBank/DDBJ whole genome shotgun (WGS) entry which is preliminary data.</text>
</comment>
<feature type="non-terminal residue" evidence="2">
    <location>
        <position position="1"/>
    </location>
</feature>
<dbReference type="EMBL" id="BTSY01000003">
    <property type="protein sequence ID" value="GMT18140.1"/>
    <property type="molecule type" value="Genomic_DNA"/>
</dbReference>
<keyword evidence="1" id="KW-0812">Transmembrane</keyword>
<evidence type="ECO:0000313" key="2">
    <source>
        <dbReference type="EMBL" id="GMT18140.1"/>
    </source>
</evidence>
<protein>
    <submittedName>
        <fullName evidence="2">Uncharacterized protein</fullName>
    </submittedName>
</protein>
<dbReference type="AlphaFoldDB" id="A0AAV5VEN1"/>
<feature type="transmembrane region" description="Helical" evidence="1">
    <location>
        <begin position="94"/>
        <end position="118"/>
    </location>
</feature>
<keyword evidence="3" id="KW-1185">Reference proteome</keyword>
<keyword evidence="1" id="KW-0472">Membrane</keyword>
<proteinExistence type="predicted"/>
<feature type="non-terminal residue" evidence="2">
    <location>
        <position position="119"/>
    </location>
</feature>
<dbReference type="Proteomes" id="UP001432322">
    <property type="component" value="Unassembled WGS sequence"/>
</dbReference>
<keyword evidence="1" id="KW-1133">Transmembrane helix</keyword>
<sequence>YQRSKINLHSYFFPVPLFPPKKSSIGFALFGSSFAVFLFLGCVFPLAASFFACFSFISFAARRFSTCINSCLILAGSSHRTSLSTSPSPIEATFFLISLLLLVLSLFASSTISISFSFF</sequence>
<accession>A0AAV5VEN1</accession>
<feature type="transmembrane region" description="Helical" evidence="1">
    <location>
        <begin position="25"/>
        <end position="54"/>
    </location>
</feature>
<evidence type="ECO:0000256" key="1">
    <source>
        <dbReference type="SAM" id="Phobius"/>
    </source>
</evidence>
<gene>
    <name evidence="2" type="ORF">PFISCL1PPCAC_9437</name>
</gene>
<reference evidence="2" key="1">
    <citation type="submission" date="2023-10" db="EMBL/GenBank/DDBJ databases">
        <title>Genome assembly of Pristionchus species.</title>
        <authorList>
            <person name="Yoshida K."/>
            <person name="Sommer R.J."/>
        </authorList>
    </citation>
    <scope>NUCLEOTIDE SEQUENCE</scope>
    <source>
        <strain evidence="2">RS5133</strain>
    </source>
</reference>
<organism evidence="2 3">
    <name type="scientific">Pristionchus fissidentatus</name>
    <dbReference type="NCBI Taxonomy" id="1538716"/>
    <lineage>
        <taxon>Eukaryota</taxon>
        <taxon>Metazoa</taxon>
        <taxon>Ecdysozoa</taxon>
        <taxon>Nematoda</taxon>
        <taxon>Chromadorea</taxon>
        <taxon>Rhabditida</taxon>
        <taxon>Rhabditina</taxon>
        <taxon>Diplogasteromorpha</taxon>
        <taxon>Diplogasteroidea</taxon>
        <taxon>Neodiplogasteridae</taxon>
        <taxon>Pristionchus</taxon>
    </lineage>
</organism>